<evidence type="ECO:0000313" key="1">
    <source>
        <dbReference type="EMBL" id="GBN32180.1"/>
    </source>
</evidence>
<comment type="caution">
    <text evidence="1">The sequence shown here is derived from an EMBL/GenBank/DDBJ whole genome shotgun (WGS) entry which is preliminary data.</text>
</comment>
<accession>A0A4Y2N0R6</accession>
<name>A0A4Y2N0R6_ARAVE</name>
<dbReference type="EMBL" id="BGPR01125443">
    <property type="protein sequence ID" value="GBN32180.1"/>
    <property type="molecule type" value="Genomic_DNA"/>
</dbReference>
<organism evidence="1 2">
    <name type="scientific">Araneus ventricosus</name>
    <name type="common">Orbweaver spider</name>
    <name type="synonym">Epeira ventricosa</name>
    <dbReference type="NCBI Taxonomy" id="182803"/>
    <lineage>
        <taxon>Eukaryota</taxon>
        <taxon>Metazoa</taxon>
        <taxon>Ecdysozoa</taxon>
        <taxon>Arthropoda</taxon>
        <taxon>Chelicerata</taxon>
        <taxon>Arachnida</taxon>
        <taxon>Araneae</taxon>
        <taxon>Araneomorphae</taxon>
        <taxon>Entelegynae</taxon>
        <taxon>Araneoidea</taxon>
        <taxon>Araneidae</taxon>
        <taxon>Araneus</taxon>
    </lineage>
</organism>
<proteinExistence type="predicted"/>
<dbReference type="Proteomes" id="UP000499080">
    <property type="component" value="Unassembled WGS sequence"/>
</dbReference>
<sequence length="107" mass="12652">MQLTLEGESYENSYHRVYNGPDLKKQFQLRWTEIVNSAKEVILLIDTVQNYYHLETKKCFHHCFPLNFINASSHGKAPKIEFPPKKWLGYPIIMTESIEGDWQMEFA</sequence>
<reference evidence="1 2" key="1">
    <citation type="journal article" date="2019" name="Sci. Rep.">
        <title>Orb-weaving spider Araneus ventricosus genome elucidates the spidroin gene catalogue.</title>
        <authorList>
            <person name="Kono N."/>
            <person name="Nakamura H."/>
            <person name="Ohtoshi R."/>
            <person name="Moran D.A.P."/>
            <person name="Shinohara A."/>
            <person name="Yoshida Y."/>
            <person name="Fujiwara M."/>
            <person name="Mori M."/>
            <person name="Tomita M."/>
            <person name="Arakawa K."/>
        </authorList>
    </citation>
    <scope>NUCLEOTIDE SEQUENCE [LARGE SCALE GENOMIC DNA]</scope>
</reference>
<gene>
    <name evidence="1" type="ORF">AVEN_155826_1</name>
</gene>
<dbReference type="AlphaFoldDB" id="A0A4Y2N0R6"/>
<evidence type="ECO:0000313" key="2">
    <source>
        <dbReference type="Proteomes" id="UP000499080"/>
    </source>
</evidence>
<protein>
    <submittedName>
        <fullName evidence="1">Uncharacterized protein</fullName>
    </submittedName>
</protein>
<keyword evidence="2" id="KW-1185">Reference proteome</keyword>